<feature type="transmembrane region" description="Helical" evidence="1">
    <location>
        <begin position="59"/>
        <end position="78"/>
    </location>
</feature>
<evidence type="ECO:0000313" key="4">
    <source>
        <dbReference type="Proteomes" id="UP001303532"/>
    </source>
</evidence>
<keyword evidence="1" id="KW-0472">Membrane</keyword>
<proteinExistence type="predicted"/>
<name>A0ABZ0KWT3_9BACL</name>
<dbReference type="RefSeq" id="WP_323692507.1">
    <property type="nucleotide sequence ID" value="NZ_CP116341.1"/>
</dbReference>
<evidence type="ECO:0000313" key="3">
    <source>
        <dbReference type="EMBL" id="WOV84865.1"/>
    </source>
</evidence>
<dbReference type="InterPro" id="IPR012867">
    <property type="entry name" value="DUF1648"/>
</dbReference>
<keyword evidence="1" id="KW-0812">Transmembrane</keyword>
<sequence>MQKPIQRVETRKTKIDRVCDVVAAGLFLAVIFYTVFQWGKLPDEVPIHFNLAGEVDNFGSKWFLLLLPMIGLGMFALLEGLERYPEAHNYPKRLTQANAKRFYQASRELLNRVKNLSLLLIGYIQWEIVRAALGDSIAMSLYVFLIILVLMGTVIIAGVAQMRQIK</sequence>
<gene>
    <name evidence="3" type="ORF">PGH26_02765</name>
</gene>
<organism evidence="3 4">
    <name type="scientific">Sporosarcina jeotgali</name>
    <dbReference type="NCBI Taxonomy" id="3020056"/>
    <lineage>
        <taxon>Bacteria</taxon>
        <taxon>Bacillati</taxon>
        <taxon>Bacillota</taxon>
        <taxon>Bacilli</taxon>
        <taxon>Bacillales</taxon>
        <taxon>Caryophanaceae</taxon>
        <taxon>Sporosarcina</taxon>
    </lineage>
</organism>
<keyword evidence="4" id="KW-1185">Reference proteome</keyword>
<keyword evidence="1" id="KW-1133">Transmembrane helix</keyword>
<evidence type="ECO:0000259" key="2">
    <source>
        <dbReference type="Pfam" id="PF07853"/>
    </source>
</evidence>
<feature type="transmembrane region" description="Helical" evidence="1">
    <location>
        <begin position="139"/>
        <end position="160"/>
    </location>
</feature>
<feature type="domain" description="DUF1648" evidence="2">
    <location>
        <begin position="26"/>
        <end position="71"/>
    </location>
</feature>
<reference evidence="3 4" key="1">
    <citation type="submission" date="2023-01" db="EMBL/GenBank/DDBJ databases">
        <title>Sporosarcina sp. nov., isolated from Korean tranditional fermented seafood 'Jeotgal'.</title>
        <authorList>
            <person name="Yang A.-I."/>
        </authorList>
    </citation>
    <scope>NUCLEOTIDE SEQUENCE [LARGE SCALE GENOMIC DNA]</scope>
    <source>
        <strain evidence="3 4">B2O-1</strain>
    </source>
</reference>
<dbReference type="EMBL" id="CP116341">
    <property type="protein sequence ID" value="WOV84865.1"/>
    <property type="molecule type" value="Genomic_DNA"/>
</dbReference>
<protein>
    <submittedName>
        <fullName evidence="3">DUF1648 domain-containing protein</fullName>
    </submittedName>
</protein>
<feature type="transmembrane region" description="Helical" evidence="1">
    <location>
        <begin position="21"/>
        <end position="39"/>
    </location>
</feature>
<feature type="transmembrane region" description="Helical" evidence="1">
    <location>
        <begin position="116"/>
        <end position="133"/>
    </location>
</feature>
<accession>A0ABZ0KWT3</accession>
<dbReference type="PANTHER" id="PTHR37810:SF5">
    <property type="entry name" value="IMMUNITY PROTEIN SDPI"/>
    <property type="match status" value="1"/>
</dbReference>
<evidence type="ECO:0000256" key="1">
    <source>
        <dbReference type="SAM" id="Phobius"/>
    </source>
</evidence>
<dbReference type="Pfam" id="PF07853">
    <property type="entry name" value="DUF1648"/>
    <property type="match status" value="1"/>
</dbReference>
<dbReference type="Proteomes" id="UP001303532">
    <property type="component" value="Chromosome"/>
</dbReference>
<dbReference type="PANTHER" id="PTHR37810">
    <property type="entry name" value="IMMUNITY PROTEIN SDPI"/>
    <property type="match status" value="1"/>
</dbReference>